<keyword evidence="10" id="KW-1185">Reference proteome</keyword>
<dbReference type="Proteomes" id="UP000301870">
    <property type="component" value="Chromosome 12"/>
</dbReference>
<dbReference type="InterPro" id="IPR036201">
    <property type="entry name" value="Pacifastin_dom_sf"/>
</dbReference>
<keyword evidence="3 7" id="KW-0646">Protease inhibitor</keyword>
<evidence type="ECO:0000256" key="4">
    <source>
        <dbReference type="ARBA" id="ARBA00022900"/>
    </source>
</evidence>
<feature type="domain" description="Pacifastin" evidence="9">
    <location>
        <begin position="269"/>
        <end position="303"/>
    </location>
</feature>
<evidence type="ECO:0000256" key="2">
    <source>
        <dbReference type="ARBA" id="ARBA00022525"/>
    </source>
</evidence>
<organism evidence="10 11">
    <name type="scientific">Spodoptera litura</name>
    <name type="common">Asian cotton leafworm</name>
    <dbReference type="NCBI Taxonomy" id="69820"/>
    <lineage>
        <taxon>Eukaryota</taxon>
        <taxon>Metazoa</taxon>
        <taxon>Ecdysozoa</taxon>
        <taxon>Arthropoda</taxon>
        <taxon>Hexapoda</taxon>
        <taxon>Insecta</taxon>
        <taxon>Pterygota</taxon>
        <taxon>Neoptera</taxon>
        <taxon>Endopterygota</taxon>
        <taxon>Lepidoptera</taxon>
        <taxon>Glossata</taxon>
        <taxon>Ditrysia</taxon>
        <taxon>Noctuoidea</taxon>
        <taxon>Noctuidae</taxon>
        <taxon>Amphipyrinae</taxon>
        <taxon>Spodoptera</taxon>
    </lineage>
</organism>
<accession>A0A9J7DZA3</accession>
<evidence type="ECO:0000313" key="10">
    <source>
        <dbReference type="Proteomes" id="UP000301870"/>
    </source>
</evidence>
<feature type="chain" id="PRO_5039930132" evidence="8">
    <location>
        <begin position="18"/>
        <end position="323"/>
    </location>
</feature>
<dbReference type="AlphaFoldDB" id="A0A9J7DZA3"/>
<evidence type="ECO:0000256" key="6">
    <source>
        <dbReference type="ARBA" id="ARBA00029459"/>
    </source>
</evidence>
<dbReference type="InterPro" id="IPR008037">
    <property type="entry name" value="Pacifastin_dom"/>
</dbReference>
<gene>
    <name evidence="11" type="primary">LOC111350967</name>
</gene>
<dbReference type="GO" id="GO:0005576">
    <property type="term" value="C:extracellular region"/>
    <property type="evidence" value="ECO:0007669"/>
    <property type="project" value="UniProtKB-SubCell"/>
</dbReference>
<comment type="caution">
    <text evidence="7">Lacks conserved residue(s) required for the propagation of feature annotation.</text>
</comment>
<evidence type="ECO:0000256" key="3">
    <source>
        <dbReference type="ARBA" id="ARBA00022690"/>
    </source>
</evidence>
<evidence type="ECO:0000256" key="1">
    <source>
        <dbReference type="ARBA" id="ARBA00004613"/>
    </source>
</evidence>
<dbReference type="PROSITE" id="PS51446">
    <property type="entry name" value="PACIFASTIN"/>
    <property type="match status" value="1"/>
</dbReference>
<sequence>MLLSLVTFVSIILLLNSIETTLLEPAKRCVPTMSVRGPCHVCVCSSEGIFHCRRKECQEDDVLRNESKEDCQPNYLYRTDNIFCTCSSNGYWESKNCEQEFHYLQPKKGIYNHYLRTSVACTANQYFLIDCNLCRCSPSGIMDVTLCTNRYCSKGHKADYCAYGDVLRTKTDLCSCSDINYYIDRLCIKILDEPIQIIPTKEILKLDDIKKAGPVLRAACNKDDVYEVNCNKCFCKDGELVCTDTVCEYKQGDLKVKKTNEIEILPELKSVCQPGKRYRYKCNICTCTKDGFPSCTTMMCLKDYLIDMKSLRGVLSSNGLASS</sequence>
<evidence type="ECO:0000259" key="9">
    <source>
        <dbReference type="PROSITE" id="PS51446"/>
    </source>
</evidence>
<feature type="disulfide bond" evidence="7">
    <location>
        <begin position="282"/>
        <end position="300"/>
    </location>
</feature>
<dbReference type="Pfam" id="PF05375">
    <property type="entry name" value="Pacifastin_I"/>
    <property type="match status" value="2"/>
</dbReference>
<keyword evidence="2" id="KW-0964">Secreted</keyword>
<evidence type="ECO:0000256" key="5">
    <source>
        <dbReference type="ARBA" id="ARBA00023157"/>
    </source>
</evidence>
<evidence type="ECO:0000256" key="8">
    <source>
        <dbReference type="SAM" id="SignalP"/>
    </source>
</evidence>
<evidence type="ECO:0000313" key="11">
    <source>
        <dbReference type="RefSeq" id="XP_022818469.1"/>
    </source>
</evidence>
<name>A0A9J7DZA3_SPOLT</name>
<feature type="disulfide bond" evidence="7">
    <location>
        <begin position="272"/>
        <end position="287"/>
    </location>
</feature>
<dbReference type="RefSeq" id="XP_022818469.1">
    <property type="nucleotide sequence ID" value="XM_022962701.1"/>
</dbReference>
<comment type="subcellular location">
    <subcellularLocation>
        <location evidence="1">Secreted</location>
    </subcellularLocation>
</comment>
<dbReference type="SUPFAM" id="SSF57283">
    <property type="entry name" value="PMP inhibitors"/>
    <property type="match status" value="3"/>
</dbReference>
<comment type="similarity">
    <text evidence="6 7">Belongs to the protease inhibitor I19 family.</text>
</comment>
<feature type="signal peptide" evidence="8">
    <location>
        <begin position="1"/>
        <end position="17"/>
    </location>
</feature>
<protein>
    <submittedName>
        <fullName evidence="11">Uncharacterized protein LOC111350967 isoform X2</fullName>
    </submittedName>
</protein>
<reference evidence="11" key="1">
    <citation type="submission" date="2025-08" db="UniProtKB">
        <authorList>
            <consortium name="RefSeq"/>
        </authorList>
    </citation>
    <scope>IDENTIFICATION</scope>
    <source>
        <strain evidence="11">Ishihara</strain>
        <tissue evidence="11">Whole body</tissue>
    </source>
</reference>
<keyword evidence="4 7" id="KW-0722">Serine protease inhibitor</keyword>
<dbReference type="GeneID" id="111350967"/>
<dbReference type="GO" id="GO:0004867">
    <property type="term" value="F:serine-type endopeptidase inhibitor activity"/>
    <property type="evidence" value="ECO:0007669"/>
    <property type="project" value="UniProtKB-UniRule"/>
</dbReference>
<evidence type="ECO:0000256" key="7">
    <source>
        <dbReference type="PROSITE-ProRule" id="PRU00776"/>
    </source>
</evidence>
<feature type="disulfide bond" evidence="7">
    <location>
        <begin position="285"/>
        <end position="295"/>
    </location>
</feature>
<proteinExistence type="inferred from homology"/>
<keyword evidence="5 7" id="KW-1015">Disulfide bond</keyword>
<keyword evidence="8" id="KW-0732">Signal</keyword>